<dbReference type="Gene3D" id="3.40.1760.20">
    <property type="match status" value="1"/>
</dbReference>
<evidence type="ECO:0008006" key="3">
    <source>
        <dbReference type="Google" id="ProtNLM"/>
    </source>
</evidence>
<dbReference type="EMBL" id="JAUJEA010000001">
    <property type="protein sequence ID" value="MDN5199900.1"/>
    <property type="molecule type" value="Genomic_DNA"/>
</dbReference>
<comment type="caution">
    <text evidence="1">The sequence shown here is derived from an EMBL/GenBank/DDBJ whole genome shotgun (WGS) entry which is preliminary data.</text>
</comment>
<proteinExistence type="predicted"/>
<keyword evidence="2" id="KW-1185">Reference proteome</keyword>
<sequence>MQNSEIYRRGFVVPLNEEAEQSILENNVRNSTKVDYFELPNEEVFESLWEKGLFELINTQLGAIIDDYEEERIESQKVNELKKILMAFENDNEFDPLEKKVVLELKRLCDIAIKINSSVFFIL</sequence>
<reference evidence="1" key="1">
    <citation type="submission" date="2023-06" db="EMBL/GenBank/DDBJ databases">
        <title>Genomic of Parafulvivirga corallium.</title>
        <authorList>
            <person name="Wang G."/>
        </authorList>
    </citation>
    <scope>NUCLEOTIDE SEQUENCE</scope>
    <source>
        <strain evidence="1">BMA10</strain>
    </source>
</reference>
<organism evidence="1 2">
    <name type="scientific">Splendidivirga corallicola</name>
    <dbReference type="NCBI Taxonomy" id="3051826"/>
    <lineage>
        <taxon>Bacteria</taxon>
        <taxon>Pseudomonadati</taxon>
        <taxon>Bacteroidota</taxon>
        <taxon>Cytophagia</taxon>
        <taxon>Cytophagales</taxon>
        <taxon>Splendidivirgaceae</taxon>
        <taxon>Splendidivirga</taxon>
    </lineage>
</organism>
<accession>A0ABT8KGQ1</accession>
<name>A0ABT8KGQ1_9BACT</name>
<gene>
    <name evidence="1" type="ORF">QQ008_00965</name>
</gene>
<evidence type="ECO:0000313" key="1">
    <source>
        <dbReference type="EMBL" id="MDN5199900.1"/>
    </source>
</evidence>
<dbReference type="Proteomes" id="UP001172082">
    <property type="component" value="Unassembled WGS sequence"/>
</dbReference>
<evidence type="ECO:0000313" key="2">
    <source>
        <dbReference type="Proteomes" id="UP001172082"/>
    </source>
</evidence>
<dbReference type="RefSeq" id="WP_346749930.1">
    <property type="nucleotide sequence ID" value="NZ_JAUJEA010000001.1"/>
</dbReference>
<protein>
    <recommendedName>
        <fullName evidence="3">Co-chaperone DjlA N-terminal domain-containing protein</fullName>
    </recommendedName>
</protein>
<dbReference type="InterPro" id="IPR038223">
    <property type="entry name" value="DMP12_sf"/>
</dbReference>